<dbReference type="InterPro" id="IPR003667">
    <property type="entry name" value="NqrDE/RnfAE"/>
</dbReference>
<feature type="coiled-coil region" evidence="9">
    <location>
        <begin position="206"/>
        <end position="233"/>
    </location>
</feature>
<keyword evidence="6 8" id="KW-1133">Transmembrane helix</keyword>
<keyword evidence="2 8" id="KW-0813">Transport</keyword>
<dbReference type="NCBIfam" id="TIGR01948">
    <property type="entry name" value="rnfE"/>
    <property type="match status" value="1"/>
</dbReference>
<dbReference type="RefSeq" id="WP_154459127.1">
    <property type="nucleotide sequence ID" value="NZ_VUMM01000001.1"/>
</dbReference>
<dbReference type="EMBL" id="VUMM01000001">
    <property type="protein sequence ID" value="MSS00653.1"/>
    <property type="molecule type" value="Genomic_DNA"/>
</dbReference>
<dbReference type="Pfam" id="PF02508">
    <property type="entry name" value="Rnf-Nqr"/>
    <property type="match status" value="1"/>
</dbReference>
<dbReference type="NCBIfam" id="NF009070">
    <property type="entry name" value="PRK12405.1"/>
    <property type="match status" value="1"/>
</dbReference>
<dbReference type="EC" id="7.-.-.-" evidence="8"/>
<dbReference type="PANTHER" id="PTHR30586:SF0">
    <property type="entry name" value="ION-TRANSLOCATING OXIDOREDUCTASE COMPLEX SUBUNIT E"/>
    <property type="match status" value="1"/>
</dbReference>
<dbReference type="GO" id="GO:0005886">
    <property type="term" value="C:plasma membrane"/>
    <property type="evidence" value="ECO:0007669"/>
    <property type="project" value="UniProtKB-SubCell"/>
</dbReference>
<evidence type="ECO:0000256" key="6">
    <source>
        <dbReference type="ARBA" id="ARBA00022989"/>
    </source>
</evidence>
<gene>
    <name evidence="8" type="primary">rnfE</name>
    <name evidence="10" type="ORF">FYJ50_00730</name>
</gene>
<keyword evidence="9" id="KW-0175">Coiled coil</keyword>
<evidence type="ECO:0000256" key="1">
    <source>
        <dbReference type="ARBA" id="ARBA00004127"/>
    </source>
</evidence>
<organism evidence="10 11">
    <name type="scientific">Floccifex porci</name>
    <dbReference type="NCBI Taxonomy" id="2606629"/>
    <lineage>
        <taxon>Bacteria</taxon>
        <taxon>Bacillati</taxon>
        <taxon>Bacillota</taxon>
        <taxon>Erysipelotrichia</taxon>
        <taxon>Erysipelotrichales</taxon>
        <taxon>Erysipelotrichaceae</taxon>
        <taxon>Floccifex</taxon>
    </lineage>
</organism>
<keyword evidence="3 8" id="KW-0812">Transmembrane</keyword>
<comment type="caution">
    <text evidence="10">The sequence shown here is derived from an EMBL/GenBank/DDBJ whole genome shotgun (WGS) entry which is preliminary data.</text>
</comment>
<dbReference type="HAMAP" id="MF_00478">
    <property type="entry name" value="RsxE_RnfE"/>
    <property type="match status" value="1"/>
</dbReference>
<sequence>MNRWKNFKAGLIKDNPVFSLYLGICSTLAITTTVNNAIGMGAAVIMVLILSNVIISCIRKITPDEIRIPVYIVIIASLVTIIQMLIQAFAPSLNDSLGVFIPLIVVNCIILGRAEAFASKNNVLDSAIDGLGMGLGYTLAVVVMSFLRELLATGGCTITNPFNVSQVLFSFSIIPEEYTISMFGSSVGAFVTFAILAAVVALMKNKEADHIALEEKEAKKKEMEAKKAAALEAKKGAKAV</sequence>
<dbReference type="Proteomes" id="UP000470082">
    <property type="component" value="Unassembled WGS sequence"/>
</dbReference>
<protein>
    <recommendedName>
        <fullName evidence="8">Ion-translocating oxidoreductase complex subunit E</fullName>
        <ecNumber evidence="8">7.-.-.-</ecNumber>
    </recommendedName>
    <alternativeName>
        <fullName evidence="8">Rnf electron transport complex subunit E</fullName>
    </alternativeName>
</protein>
<evidence type="ECO:0000256" key="3">
    <source>
        <dbReference type="ARBA" id="ARBA00022692"/>
    </source>
</evidence>
<keyword evidence="11" id="KW-1185">Reference proteome</keyword>
<dbReference type="PANTHER" id="PTHR30586">
    <property type="entry name" value="ELECTRON TRANSPORT COMPLEX PROTEIN RNFE"/>
    <property type="match status" value="1"/>
</dbReference>
<keyword evidence="5 8" id="KW-0249">Electron transport</keyword>
<keyword evidence="7 8" id="KW-0472">Membrane</keyword>
<feature type="transmembrane region" description="Helical" evidence="8">
    <location>
        <begin position="12"/>
        <end position="31"/>
    </location>
</feature>
<evidence type="ECO:0000256" key="4">
    <source>
        <dbReference type="ARBA" id="ARBA00022967"/>
    </source>
</evidence>
<evidence type="ECO:0000256" key="7">
    <source>
        <dbReference type="ARBA" id="ARBA00023136"/>
    </source>
</evidence>
<name>A0A7X2N268_9FIRM</name>
<comment type="subcellular location">
    <subcellularLocation>
        <location evidence="8">Cell membrane</location>
        <topology evidence="8">Multi-pass membrane protein</topology>
    </subcellularLocation>
    <subcellularLocation>
        <location evidence="1">Endomembrane system</location>
        <topology evidence="1">Multi-pass membrane protein</topology>
    </subcellularLocation>
</comment>
<feature type="transmembrane region" description="Helical" evidence="8">
    <location>
        <begin position="70"/>
        <end position="90"/>
    </location>
</feature>
<feature type="transmembrane region" description="Helical" evidence="8">
    <location>
        <begin position="96"/>
        <end position="114"/>
    </location>
</feature>
<reference evidence="10 11" key="1">
    <citation type="submission" date="2019-08" db="EMBL/GenBank/DDBJ databases">
        <title>In-depth cultivation of the pig gut microbiome towards novel bacterial diversity and tailored functional studies.</title>
        <authorList>
            <person name="Wylensek D."/>
            <person name="Hitch T.C.A."/>
            <person name="Clavel T."/>
        </authorList>
    </citation>
    <scope>NUCLEOTIDE SEQUENCE [LARGE SCALE GENOMIC DNA]</scope>
    <source>
        <strain evidence="10 11">LKV-178-WT-2G</strain>
    </source>
</reference>
<dbReference type="PIRSF" id="PIRSF006102">
    <property type="entry name" value="NQR_DE"/>
    <property type="match status" value="1"/>
</dbReference>
<dbReference type="GO" id="GO:0022900">
    <property type="term" value="P:electron transport chain"/>
    <property type="evidence" value="ECO:0007669"/>
    <property type="project" value="UniProtKB-UniRule"/>
</dbReference>
<evidence type="ECO:0000313" key="11">
    <source>
        <dbReference type="Proteomes" id="UP000470082"/>
    </source>
</evidence>
<dbReference type="AlphaFoldDB" id="A0A7X2N268"/>
<proteinExistence type="inferred from homology"/>
<feature type="transmembrane region" description="Helical" evidence="8">
    <location>
        <begin position="178"/>
        <end position="203"/>
    </location>
</feature>
<evidence type="ECO:0000313" key="10">
    <source>
        <dbReference type="EMBL" id="MSS00653.1"/>
    </source>
</evidence>
<comment type="subunit">
    <text evidence="8">The complex is composed of six subunits: RnfA, RnfB, RnfC, RnfD, RnfE and RnfG.</text>
</comment>
<dbReference type="InterPro" id="IPR010968">
    <property type="entry name" value="RnfE"/>
</dbReference>
<dbReference type="GO" id="GO:0012505">
    <property type="term" value="C:endomembrane system"/>
    <property type="evidence" value="ECO:0007669"/>
    <property type="project" value="UniProtKB-SubCell"/>
</dbReference>
<evidence type="ECO:0000256" key="2">
    <source>
        <dbReference type="ARBA" id="ARBA00022448"/>
    </source>
</evidence>
<evidence type="ECO:0000256" key="9">
    <source>
        <dbReference type="SAM" id="Coils"/>
    </source>
</evidence>
<feature type="transmembrane region" description="Helical" evidence="8">
    <location>
        <begin position="37"/>
        <end position="58"/>
    </location>
</feature>
<feature type="transmembrane region" description="Helical" evidence="8">
    <location>
        <begin position="126"/>
        <end position="147"/>
    </location>
</feature>
<keyword evidence="8" id="KW-1003">Cell membrane</keyword>
<keyword evidence="4 8" id="KW-1278">Translocase</keyword>
<comment type="function">
    <text evidence="8">Part of a membrane-bound complex that couples electron transfer with translocation of ions across the membrane.</text>
</comment>
<evidence type="ECO:0000256" key="5">
    <source>
        <dbReference type="ARBA" id="ARBA00022982"/>
    </source>
</evidence>
<comment type="similarity">
    <text evidence="8">Belongs to the NqrDE/RnfAE family.</text>
</comment>
<accession>A0A7X2N268</accession>
<evidence type="ECO:0000256" key="8">
    <source>
        <dbReference type="HAMAP-Rule" id="MF_00478"/>
    </source>
</evidence>